<dbReference type="GO" id="GO:0032049">
    <property type="term" value="P:cardiolipin biosynthetic process"/>
    <property type="evidence" value="ECO:0007669"/>
    <property type="project" value="UniProtKB-UniRule"/>
</dbReference>
<dbReference type="PANTHER" id="PTHR21248:SF22">
    <property type="entry name" value="PHOSPHOLIPASE D"/>
    <property type="match status" value="1"/>
</dbReference>
<dbReference type="PROSITE" id="PS50035">
    <property type="entry name" value="PLD"/>
    <property type="match status" value="2"/>
</dbReference>
<sequence>MSLSPRPQIIEPMEAAIYSWAAFVAHVTTFLIVAFRVIMRKPAVGVALSWLLLVGVIPGVGVLFYLLVGERRVGQRRAKRIAQLHTDYSLLADRMVDPAMTNVDWSQHSQAARGMDRLGHTMLGIPTVAGSSGQLYTDSAEILKQMAADIDAAETSILMEFYIWNAGGLADDVTQALIRAAQRGVVCRVLVDAVGGSRWWKSEQPAQLREAGVKVLPAFPAGIWQVVFSRNDLRLHRKIVVIDGSLAWTGSMNLVDPRFFKQDAGVGEWVDAMVRGEGAAVAPLAMTVIGDWIVESDETIEQVMESTELSRIKPQGVAAVQVIPSGPVETSDTLLQMLLAVINSAQEELVLTTPYFVPDESLLRAICGAAGRGVKVHLIIPERVDSLLTRYASRSYLEELIDVGVQVHLFKQGLLHTKSVTADRSISMFGTVNLDMRSIWLNYEVSLFVYGKQFGEHLYNLQRQYMEQSDRLDPETWAARPMREKLLENTLRLMSPVL</sequence>
<keyword evidence="3" id="KW-0808">Transferase</keyword>
<keyword evidence="2" id="KW-1003">Cell membrane</keyword>
<dbReference type="SUPFAM" id="SSF56024">
    <property type="entry name" value="Phospholipase D/nuclease"/>
    <property type="match status" value="2"/>
</dbReference>
<dbReference type="InterPro" id="IPR001736">
    <property type="entry name" value="PLipase_D/transphosphatidylase"/>
</dbReference>
<evidence type="ECO:0000256" key="9">
    <source>
        <dbReference type="SAM" id="Phobius"/>
    </source>
</evidence>
<dbReference type="GO" id="GO:0008808">
    <property type="term" value="F:cardiolipin synthase activity"/>
    <property type="evidence" value="ECO:0007669"/>
    <property type="project" value="UniProtKB-UniRule"/>
</dbReference>
<feature type="transmembrane region" description="Helical" evidence="9">
    <location>
        <begin position="15"/>
        <end position="35"/>
    </location>
</feature>
<evidence type="ECO:0000256" key="5">
    <source>
        <dbReference type="ARBA" id="ARBA00022737"/>
    </source>
</evidence>
<dbReference type="EMBL" id="JAMXLR010000058">
    <property type="protein sequence ID" value="MCO6045583.1"/>
    <property type="molecule type" value="Genomic_DNA"/>
</dbReference>
<evidence type="ECO:0000256" key="8">
    <source>
        <dbReference type="NCBIfam" id="TIGR04265"/>
    </source>
</evidence>
<keyword evidence="6 9" id="KW-1133">Transmembrane helix</keyword>
<dbReference type="Proteomes" id="UP001155241">
    <property type="component" value="Unassembled WGS sequence"/>
</dbReference>
<evidence type="ECO:0000256" key="2">
    <source>
        <dbReference type="ARBA" id="ARBA00022475"/>
    </source>
</evidence>
<dbReference type="InterPro" id="IPR025202">
    <property type="entry name" value="PLD-like_dom"/>
</dbReference>
<dbReference type="EC" id="2.7.8.-" evidence="8"/>
<dbReference type="NCBIfam" id="TIGR04265">
    <property type="entry name" value="bac_cardiolipin"/>
    <property type="match status" value="1"/>
</dbReference>
<accession>A0A9X2JIC5</accession>
<protein>
    <recommendedName>
        <fullName evidence="8">Cardiolipin synthase</fullName>
        <ecNumber evidence="8">2.7.8.-</ecNumber>
    </recommendedName>
</protein>
<name>A0A9X2JIC5_9BACT</name>
<reference evidence="11" key="1">
    <citation type="submission" date="2022-06" db="EMBL/GenBank/DDBJ databases">
        <title>Aeoliella straminimaris, a novel planctomycete from sediments.</title>
        <authorList>
            <person name="Vitorino I.R."/>
            <person name="Lage O.M."/>
        </authorList>
    </citation>
    <scope>NUCLEOTIDE SEQUENCE</scope>
    <source>
        <strain evidence="11">ICT_H6.2</strain>
    </source>
</reference>
<dbReference type="Pfam" id="PF13091">
    <property type="entry name" value="PLDc_2"/>
    <property type="match status" value="2"/>
</dbReference>
<dbReference type="CDD" id="cd09158">
    <property type="entry name" value="PLDc_EcCLS_like_2"/>
    <property type="match status" value="1"/>
</dbReference>
<gene>
    <name evidence="11" type="primary">cls</name>
    <name evidence="11" type="ORF">NG895_16860</name>
</gene>
<evidence type="ECO:0000256" key="3">
    <source>
        <dbReference type="ARBA" id="ARBA00022679"/>
    </source>
</evidence>
<keyword evidence="5" id="KW-0677">Repeat</keyword>
<evidence type="ECO:0000313" key="12">
    <source>
        <dbReference type="Proteomes" id="UP001155241"/>
    </source>
</evidence>
<dbReference type="GO" id="GO:0005886">
    <property type="term" value="C:plasma membrane"/>
    <property type="evidence" value="ECO:0007669"/>
    <property type="project" value="UniProtKB-SubCell"/>
</dbReference>
<dbReference type="SMART" id="SM00155">
    <property type="entry name" value="PLDc"/>
    <property type="match status" value="2"/>
</dbReference>
<evidence type="ECO:0000256" key="4">
    <source>
        <dbReference type="ARBA" id="ARBA00022692"/>
    </source>
</evidence>
<dbReference type="InterPro" id="IPR022924">
    <property type="entry name" value="Cardiolipin_synthase"/>
</dbReference>
<keyword evidence="4 9" id="KW-0812">Transmembrane</keyword>
<evidence type="ECO:0000259" key="10">
    <source>
        <dbReference type="PROSITE" id="PS50035"/>
    </source>
</evidence>
<comment type="subcellular location">
    <subcellularLocation>
        <location evidence="1">Cell membrane</location>
    </subcellularLocation>
</comment>
<dbReference type="PANTHER" id="PTHR21248">
    <property type="entry name" value="CARDIOLIPIN SYNTHASE"/>
    <property type="match status" value="1"/>
</dbReference>
<dbReference type="AlphaFoldDB" id="A0A9X2JIC5"/>
<dbReference type="Gene3D" id="3.30.870.10">
    <property type="entry name" value="Endonuclease Chain A"/>
    <property type="match status" value="2"/>
</dbReference>
<keyword evidence="12" id="KW-1185">Reference proteome</keyword>
<organism evidence="11 12">
    <name type="scientific">Aeoliella straminimaris</name>
    <dbReference type="NCBI Taxonomy" id="2954799"/>
    <lineage>
        <taxon>Bacteria</taxon>
        <taxon>Pseudomonadati</taxon>
        <taxon>Planctomycetota</taxon>
        <taxon>Planctomycetia</taxon>
        <taxon>Pirellulales</taxon>
        <taxon>Lacipirellulaceae</taxon>
        <taxon>Aeoliella</taxon>
    </lineage>
</organism>
<evidence type="ECO:0000256" key="6">
    <source>
        <dbReference type="ARBA" id="ARBA00022989"/>
    </source>
</evidence>
<evidence type="ECO:0000256" key="7">
    <source>
        <dbReference type="ARBA" id="ARBA00023136"/>
    </source>
</evidence>
<feature type="domain" description="PLD phosphodiesterase" evidence="10">
    <location>
        <begin position="231"/>
        <end position="258"/>
    </location>
</feature>
<evidence type="ECO:0000313" key="11">
    <source>
        <dbReference type="EMBL" id="MCO6045583.1"/>
    </source>
</evidence>
<feature type="transmembrane region" description="Helical" evidence="9">
    <location>
        <begin position="47"/>
        <end position="68"/>
    </location>
</feature>
<comment type="caution">
    <text evidence="11">The sequence shown here is derived from an EMBL/GenBank/DDBJ whole genome shotgun (WGS) entry which is preliminary data.</text>
</comment>
<keyword evidence="7 9" id="KW-0472">Membrane</keyword>
<proteinExistence type="predicted"/>
<dbReference type="RefSeq" id="WP_252853699.1">
    <property type="nucleotide sequence ID" value="NZ_JAMXLR010000058.1"/>
</dbReference>
<evidence type="ECO:0000256" key="1">
    <source>
        <dbReference type="ARBA" id="ARBA00004236"/>
    </source>
</evidence>
<feature type="domain" description="PLD phosphodiesterase" evidence="10">
    <location>
        <begin position="411"/>
        <end position="438"/>
    </location>
</feature>